<accession>A0A3S0H335</accession>
<name>A0A3S0H335_9BACT</name>
<comment type="caution">
    <text evidence="1">The sequence shown here is derived from an EMBL/GenBank/DDBJ whole genome shotgun (WGS) entry which is preliminary data.</text>
</comment>
<evidence type="ECO:0008006" key="3">
    <source>
        <dbReference type="Google" id="ProtNLM"/>
    </source>
</evidence>
<protein>
    <recommendedName>
        <fullName evidence="3">Outer membrane protein beta-barrel domain-containing protein</fullName>
    </recommendedName>
</protein>
<keyword evidence="2" id="KW-1185">Reference proteome</keyword>
<dbReference type="Proteomes" id="UP000282184">
    <property type="component" value="Unassembled WGS sequence"/>
</dbReference>
<organism evidence="1 2">
    <name type="scientific">Hymenobacter gummosus</name>
    <dbReference type="NCBI Taxonomy" id="1776032"/>
    <lineage>
        <taxon>Bacteria</taxon>
        <taxon>Pseudomonadati</taxon>
        <taxon>Bacteroidota</taxon>
        <taxon>Cytophagia</taxon>
        <taxon>Cytophagales</taxon>
        <taxon>Hymenobacteraceae</taxon>
        <taxon>Hymenobacter</taxon>
    </lineage>
</organism>
<dbReference type="OrthoDB" id="945117at2"/>
<evidence type="ECO:0000313" key="2">
    <source>
        <dbReference type="Proteomes" id="UP000282184"/>
    </source>
</evidence>
<sequence>MGYFVTDKLALGLGGGYIRYRSVNTQTATPGGPPATTAASTSNRYGIGPFARYYWMLTDKLGFYGQLDARYGHTTTDFTLETPTGRSGSTSTMQGGTATLMPGAVFFLGRKVGLEVSAGSVSASSMRGKTVPDDPSIGSSTNKEQYVTASFNLVQFRFGASVYLGQ</sequence>
<gene>
    <name evidence="1" type="ORF">EJV47_19020</name>
</gene>
<proteinExistence type="predicted"/>
<evidence type="ECO:0000313" key="1">
    <source>
        <dbReference type="EMBL" id="RTQ47513.1"/>
    </source>
</evidence>
<dbReference type="RefSeq" id="WP_126694765.1">
    <property type="nucleotide sequence ID" value="NZ_RXOF01000012.1"/>
</dbReference>
<dbReference type="EMBL" id="RXOF01000012">
    <property type="protein sequence ID" value="RTQ47513.1"/>
    <property type="molecule type" value="Genomic_DNA"/>
</dbReference>
<reference evidence="1 2" key="1">
    <citation type="submission" date="2018-12" db="EMBL/GenBank/DDBJ databases">
        <title>Hymenobacter gummosus sp. nov., isolated from a spring.</title>
        <authorList>
            <person name="Nie L."/>
        </authorList>
    </citation>
    <scope>NUCLEOTIDE SEQUENCE [LARGE SCALE GENOMIC DNA]</scope>
    <source>
        <strain evidence="1 2">KCTC 52166</strain>
    </source>
</reference>
<dbReference type="AlphaFoldDB" id="A0A3S0H335"/>